<dbReference type="InterPro" id="IPR016467">
    <property type="entry name" value="DNA_recomb/repair_RecA-like"/>
</dbReference>
<dbReference type="Pfam" id="PF08423">
    <property type="entry name" value="Rad51"/>
    <property type="match status" value="1"/>
</dbReference>
<organism evidence="9 11">
    <name type="scientific">Arctia plantaginis</name>
    <name type="common">Wood tiger moth</name>
    <name type="synonym">Phalaena plantaginis</name>
    <dbReference type="NCBI Taxonomy" id="874455"/>
    <lineage>
        <taxon>Eukaryota</taxon>
        <taxon>Metazoa</taxon>
        <taxon>Ecdysozoa</taxon>
        <taxon>Arthropoda</taxon>
        <taxon>Hexapoda</taxon>
        <taxon>Insecta</taxon>
        <taxon>Pterygota</taxon>
        <taxon>Neoptera</taxon>
        <taxon>Endopterygota</taxon>
        <taxon>Lepidoptera</taxon>
        <taxon>Glossata</taxon>
        <taxon>Ditrysia</taxon>
        <taxon>Noctuoidea</taxon>
        <taxon>Erebidae</taxon>
        <taxon>Arctiinae</taxon>
        <taxon>Arctia</taxon>
    </lineage>
</organism>
<dbReference type="GO" id="GO:0071140">
    <property type="term" value="P:resolution of mitotic recombination intermediates"/>
    <property type="evidence" value="ECO:0007669"/>
    <property type="project" value="TreeGrafter"/>
</dbReference>
<dbReference type="Proteomes" id="UP000494256">
    <property type="component" value="Unassembled WGS sequence"/>
</dbReference>
<dbReference type="EMBL" id="CADEBC010000438">
    <property type="protein sequence ID" value="CAB3231406.1"/>
    <property type="molecule type" value="Genomic_DNA"/>
</dbReference>
<proteinExistence type="predicted"/>
<dbReference type="GO" id="GO:0005657">
    <property type="term" value="C:replication fork"/>
    <property type="evidence" value="ECO:0007669"/>
    <property type="project" value="TreeGrafter"/>
</dbReference>
<protein>
    <recommendedName>
        <fullName evidence="7">RecA family profile 1 domain-containing protein</fullName>
    </recommendedName>
</protein>
<dbReference type="InterPro" id="IPR003593">
    <property type="entry name" value="AAA+_ATPase"/>
</dbReference>
<dbReference type="EMBL" id="CADEBD010000303">
    <property type="protein sequence ID" value="CAB3237446.1"/>
    <property type="molecule type" value="Genomic_DNA"/>
</dbReference>
<evidence type="ECO:0000256" key="4">
    <source>
        <dbReference type="ARBA" id="ARBA00022840"/>
    </source>
</evidence>
<evidence type="ECO:0000256" key="2">
    <source>
        <dbReference type="ARBA" id="ARBA00022741"/>
    </source>
</evidence>
<evidence type="ECO:0000313" key="11">
    <source>
        <dbReference type="Proteomes" id="UP000494256"/>
    </source>
</evidence>
<feature type="domain" description="RecA family profile 1" evidence="7">
    <location>
        <begin position="60"/>
        <end position="223"/>
    </location>
</feature>
<sequence length="300" mass="33617">MLDRGGISTKKQIITLSVWDIKKYTNLSINDILFVKNIVSNSVCPNVVTGSILKSENSCGHTHVSTGCNVIDGVLKGGFRRGTLTEIYGESGCGKTQLSLQVALNNWRDGCLFICTEDLFPVKRFEELKRALPTFDSDIDYGKNVFVEHITEASELLACIRLRLPKLLVKHKLSIVIIDSIAAPFRCESTNYIKRAEELREIAIILTEIAQKHNLAILCINQVTASFDESNTLLPSLGLAWSNMISTRIMIKKTMTVIDKKNQHNCYMRELLVMFAPDLSNMVTEFVITSRGIQPINFSK</sequence>
<evidence type="ECO:0000313" key="10">
    <source>
        <dbReference type="Proteomes" id="UP000494106"/>
    </source>
</evidence>
<evidence type="ECO:0000256" key="3">
    <source>
        <dbReference type="ARBA" id="ARBA00022763"/>
    </source>
</evidence>
<evidence type="ECO:0000313" key="9">
    <source>
        <dbReference type="EMBL" id="CAB3237446.1"/>
    </source>
</evidence>
<comment type="caution">
    <text evidence="9">The sequence shown here is derived from an EMBL/GenBank/DDBJ whole genome shotgun (WGS) entry which is preliminary data.</text>
</comment>
<evidence type="ECO:0000256" key="6">
    <source>
        <dbReference type="ARBA" id="ARBA00023242"/>
    </source>
</evidence>
<keyword evidence="6" id="KW-0539">Nucleus</keyword>
<dbReference type="PIRSF" id="PIRSF005856">
    <property type="entry name" value="Rad51"/>
    <property type="match status" value="1"/>
</dbReference>
<keyword evidence="2" id="KW-0547">Nucleotide-binding</keyword>
<dbReference type="Proteomes" id="UP000494106">
    <property type="component" value="Unassembled WGS sequence"/>
</dbReference>
<dbReference type="OrthoDB" id="1861185at2759"/>
<dbReference type="InterPro" id="IPR013632">
    <property type="entry name" value="Rad51_C"/>
</dbReference>
<evidence type="ECO:0000256" key="5">
    <source>
        <dbReference type="ARBA" id="ARBA00023204"/>
    </source>
</evidence>
<dbReference type="PROSITE" id="PS50162">
    <property type="entry name" value="RECA_2"/>
    <property type="match status" value="1"/>
</dbReference>
<evidence type="ECO:0000313" key="8">
    <source>
        <dbReference type="EMBL" id="CAB3231406.1"/>
    </source>
</evidence>
<dbReference type="GO" id="GO:0090656">
    <property type="term" value="P:t-circle formation"/>
    <property type="evidence" value="ECO:0007669"/>
    <property type="project" value="TreeGrafter"/>
</dbReference>
<dbReference type="PANTHER" id="PTHR46487">
    <property type="entry name" value="DNA REPAIR PROTEIN XRCC3"/>
    <property type="match status" value="1"/>
</dbReference>
<dbReference type="GO" id="GO:0033065">
    <property type="term" value="C:Rad51C-XRCC3 complex"/>
    <property type="evidence" value="ECO:0007669"/>
    <property type="project" value="TreeGrafter"/>
</dbReference>
<dbReference type="InterPro" id="IPR047348">
    <property type="entry name" value="XRCC3-like_C"/>
</dbReference>
<accession>A0A8S0ZS90</accession>
<evidence type="ECO:0000256" key="1">
    <source>
        <dbReference type="ARBA" id="ARBA00004123"/>
    </source>
</evidence>
<keyword evidence="5" id="KW-0234">DNA repair</keyword>
<dbReference type="InterPro" id="IPR020588">
    <property type="entry name" value="RecA_ATP-bd"/>
</dbReference>
<dbReference type="GO" id="GO:0045003">
    <property type="term" value="P:double-strand break repair via synthesis-dependent strand annealing"/>
    <property type="evidence" value="ECO:0007669"/>
    <property type="project" value="TreeGrafter"/>
</dbReference>
<keyword evidence="4" id="KW-0067">ATP-binding</keyword>
<gene>
    <name evidence="8" type="ORF">APLA_LOCUS4466</name>
    <name evidence="9" type="ORF">APLA_LOCUS7883</name>
</gene>
<dbReference type="GO" id="GO:0000400">
    <property type="term" value="F:four-way junction DNA binding"/>
    <property type="evidence" value="ECO:0007669"/>
    <property type="project" value="TreeGrafter"/>
</dbReference>
<reference evidence="10 11" key="1">
    <citation type="submission" date="2020-04" db="EMBL/GenBank/DDBJ databases">
        <authorList>
            <person name="Wallbank WR R."/>
            <person name="Pardo Diaz C."/>
            <person name="Kozak K."/>
            <person name="Martin S."/>
            <person name="Jiggins C."/>
            <person name="Moest M."/>
            <person name="Warren A I."/>
            <person name="Byers J.R.P. K."/>
            <person name="Montejo-Kovacevich G."/>
            <person name="Yen C E."/>
        </authorList>
    </citation>
    <scope>NUCLEOTIDE SEQUENCE [LARGE SCALE GENOMIC DNA]</scope>
</reference>
<dbReference type="SMART" id="SM00382">
    <property type="entry name" value="AAA"/>
    <property type="match status" value="1"/>
</dbReference>
<name>A0A8S0ZS90_ARCPL</name>
<dbReference type="InterPro" id="IPR027417">
    <property type="entry name" value="P-loop_NTPase"/>
</dbReference>
<dbReference type="Gene3D" id="3.40.50.300">
    <property type="entry name" value="P-loop containing nucleotide triphosphate hydrolases"/>
    <property type="match status" value="1"/>
</dbReference>
<dbReference type="GO" id="GO:0000722">
    <property type="term" value="P:telomere maintenance via recombination"/>
    <property type="evidence" value="ECO:0007669"/>
    <property type="project" value="TreeGrafter"/>
</dbReference>
<dbReference type="AlphaFoldDB" id="A0A8S0ZS90"/>
<keyword evidence="10" id="KW-1185">Reference proteome</keyword>
<dbReference type="CDD" id="cd19491">
    <property type="entry name" value="XRCC3"/>
    <property type="match status" value="1"/>
</dbReference>
<evidence type="ECO:0000259" key="7">
    <source>
        <dbReference type="PROSITE" id="PS50162"/>
    </source>
</evidence>
<comment type="subcellular location">
    <subcellularLocation>
        <location evidence="1">Nucleus</location>
    </subcellularLocation>
</comment>
<keyword evidence="3" id="KW-0227">DNA damage</keyword>
<dbReference type="GO" id="GO:0140664">
    <property type="term" value="F:ATP-dependent DNA damage sensor activity"/>
    <property type="evidence" value="ECO:0007669"/>
    <property type="project" value="InterPro"/>
</dbReference>
<dbReference type="PANTHER" id="PTHR46487:SF1">
    <property type="entry name" value="DNA REPAIR PROTEIN XRCC3"/>
    <property type="match status" value="1"/>
</dbReference>
<dbReference type="SUPFAM" id="SSF52540">
    <property type="entry name" value="P-loop containing nucleoside triphosphate hydrolases"/>
    <property type="match status" value="1"/>
</dbReference>
<dbReference type="GO" id="GO:0005524">
    <property type="term" value="F:ATP binding"/>
    <property type="evidence" value="ECO:0007669"/>
    <property type="project" value="UniProtKB-KW"/>
</dbReference>